<dbReference type="GO" id="GO:0020037">
    <property type="term" value="F:heme binding"/>
    <property type="evidence" value="ECO:0007669"/>
    <property type="project" value="InterPro"/>
</dbReference>
<dbReference type="PaxDb" id="121845-A0A1S4ERK6"/>
<dbReference type="GO" id="GO:0004497">
    <property type="term" value="F:monooxygenase activity"/>
    <property type="evidence" value="ECO:0007669"/>
    <property type="project" value="UniProtKB-KW"/>
</dbReference>
<evidence type="ECO:0000313" key="3">
    <source>
        <dbReference type="Proteomes" id="UP000079169"/>
    </source>
</evidence>
<evidence type="ECO:0000256" key="2">
    <source>
        <dbReference type="ARBA" id="ARBA00023033"/>
    </source>
</evidence>
<feature type="non-terminal residue" evidence="4">
    <location>
        <position position="1"/>
    </location>
</feature>
<dbReference type="RefSeq" id="XP_017304820.2">
    <property type="nucleotide sequence ID" value="XM_017449331.2"/>
</dbReference>
<evidence type="ECO:0000256" key="1">
    <source>
        <dbReference type="ARBA" id="ARBA00010617"/>
    </source>
</evidence>
<dbReference type="Gene3D" id="1.10.630.10">
    <property type="entry name" value="Cytochrome P450"/>
    <property type="match status" value="1"/>
</dbReference>
<organism evidence="3 4">
    <name type="scientific">Diaphorina citri</name>
    <name type="common">Asian citrus psyllid</name>
    <dbReference type="NCBI Taxonomy" id="121845"/>
    <lineage>
        <taxon>Eukaryota</taxon>
        <taxon>Metazoa</taxon>
        <taxon>Ecdysozoa</taxon>
        <taxon>Arthropoda</taxon>
        <taxon>Hexapoda</taxon>
        <taxon>Insecta</taxon>
        <taxon>Pterygota</taxon>
        <taxon>Neoptera</taxon>
        <taxon>Paraneoptera</taxon>
        <taxon>Hemiptera</taxon>
        <taxon>Sternorrhyncha</taxon>
        <taxon>Psylloidea</taxon>
        <taxon>Psyllidae</taxon>
        <taxon>Diaphorininae</taxon>
        <taxon>Diaphorina</taxon>
    </lineage>
</organism>
<name>A0A1S4ERK6_DIACI</name>
<dbReference type="KEGG" id="dci:108254324"/>
<dbReference type="GO" id="GO:0005506">
    <property type="term" value="F:iron ion binding"/>
    <property type="evidence" value="ECO:0007669"/>
    <property type="project" value="InterPro"/>
</dbReference>
<accession>A0A1S4ERK6</accession>
<dbReference type="Pfam" id="PF00067">
    <property type="entry name" value="p450"/>
    <property type="match status" value="1"/>
</dbReference>
<evidence type="ECO:0000313" key="4">
    <source>
        <dbReference type="RefSeq" id="XP_017304820.2"/>
    </source>
</evidence>
<keyword evidence="2" id="KW-0560">Oxidoreductase</keyword>
<comment type="similarity">
    <text evidence="1">Belongs to the cytochrome P450 family.</text>
</comment>
<gene>
    <name evidence="4" type="primary">LOC108254324</name>
</gene>
<keyword evidence="3" id="KW-1185">Reference proteome</keyword>
<reference evidence="4" key="1">
    <citation type="submission" date="2025-08" db="UniProtKB">
        <authorList>
            <consortium name="RefSeq"/>
        </authorList>
    </citation>
    <scope>IDENTIFICATION</scope>
</reference>
<dbReference type="SUPFAM" id="SSF48264">
    <property type="entry name" value="Cytochrome P450"/>
    <property type="match status" value="1"/>
</dbReference>
<sequence length="82" mass="9168">RRVIEERKAARAAGGVREGNDLDEKFGKKKRVAFLDLLLEASESSETPLTDEELREEVDTFMFEVRPSTSAKPQGSEDDILG</sequence>
<dbReference type="Proteomes" id="UP000079169">
    <property type="component" value="Unplaced"/>
</dbReference>
<proteinExistence type="inferred from homology"/>
<feature type="non-terminal residue" evidence="4">
    <location>
        <position position="82"/>
    </location>
</feature>
<dbReference type="STRING" id="121845.A0A1S4ERK6"/>
<dbReference type="InterPro" id="IPR036396">
    <property type="entry name" value="Cyt_P450_sf"/>
</dbReference>
<dbReference type="GO" id="GO:0016705">
    <property type="term" value="F:oxidoreductase activity, acting on paired donors, with incorporation or reduction of molecular oxygen"/>
    <property type="evidence" value="ECO:0007669"/>
    <property type="project" value="InterPro"/>
</dbReference>
<dbReference type="GeneID" id="108254324"/>
<dbReference type="InterPro" id="IPR001128">
    <property type="entry name" value="Cyt_P450"/>
</dbReference>
<dbReference type="AlphaFoldDB" id="A0A1S4ERK6"/>
<protein>
    <submittedName>
        <fullName evidence="4">Cytochrome P450 4C1-like</fullName>
    </submittedName>
</protein>
<keyword evidence="2" id="KW-0503">Monooxygenase</keyword>